<protein>
    <recommendedName>
        <fullName evidence="4">DUF624 domain-containing protein</fullName>
    </recommendedName>
</protein>
<evidence type="ECO:0000313" key="3">
    <source>
        <dbReference type="Proteomes" id="UP000075806"/>
    </source>
</evidence>
<dbReference type="Proteomes" id="UP000075806">
    <property type="component" value="Unassembled WGS sequence"/>
</dbReference>
<dbReference type="EMBL" id="LTAO01000002">
    <property type="protein sequence ID" value="KYG34350.1"/>
    <property type="molecule type" value="Genomic_DNA"/>
</dbReference>
<keyword evidence="1" id="KW-0472">Membrane</keyword>
<accession>A0A161PKB8</accession>
<dbReference type="STRING" id="519424.AZF04_14255"/>
<sequence length="208" mass="24271">MNNVLDSGFYRFLEKLTNYFLLNIIWIISILPIITFFPATAALFAVIRDGKKGEDFTINNYFKHFAKNFKQSFTIGIIFFVVTSILYIDLVFISQYETGMMYLIMLSLLFLLVLLLLFISVFIFPILVSYNLSILKLIKQAFYYSIMFFPTSFCCMIILLLAGCLIIYFPFSVLLIFSYTALLIFSLCNRTFYKVEQKIKDQERALIG</sequence>
<gene>
    <name evidence="2" type="ORF">AZF04_14255</name>
</gene>
<name>A0A161PKB8_9BACI</name>
<keyword evidence="1" id="KW-0812">Transmembrane</keyword>
<feature type="transmembrane region" description="Helical" evidence="1">
    <location>
        <begin position="20"/>
        <end position="47"/>
    </location>
</feature>
<feature type="transmembrane region" description="Helical" evidence="1">
    <location>
        <begin position="141"/>
        <end position="161"/>
    </location>
</feature>
<reference evidence="2" key="1">
    <citation type="submission" date="2016-02" db="EMBL/GenBank/DDBJ databases">
        <title>Genome sequence of Bacillus trypoxylicola KCTC 13244(T).</title>
        <authorList>
            <person name="Jeong H."/>
            <person name="Park S.-H."/>
            <person name="Choi S.-K."/>
        </authorList>
    </citation>
    <scope>NUCLEOTIDE SEQUENCE [LARGE SCALE GENOMIC DNA]</scope>
    <source>
        <strain evidence="2">KCTC 13244</strain>
    </source>
</reference>
<evidence type="ECO:0000313" key="2">
    <source>
        <dbReference type="EMBL" id="KYG34350.1"/>
    </source>
</evidence>
<feature type="transmembrane region" description="Helical" evidence="1">
    <location>
        <begin position="73"/>
        <end position="94"/>
    </location>
</feature>
<comment type="caution">
    <text evidence="2">The sequence shown here is derived from an EMBL/GenBank/DDBJ whole genome shotgun (WGS) entry which is preliminary data.</text>
</comment>
<feature type="transmembrane region" description="Helical" evidence="1">
    <location>
        <begin position="167"/>
        <end position="188"/>
    </location>
</feature>
<proteinExistence type="predicted"/>
<dbReference type="RefSeq" id="WP_061947520.1">
    <property type="nucleotide sequence ID" value="NZ_LTAO01000002.1"/>
</dbReference>
<organism evidence="2 3">
    <name type="scientific">Alkalihalobacillus trypoxylicola</name>
    <dbReference type="NCBI Taxonomy" id="519424"/>
    <lineage>
        <taxon>Bacteria</taxon>
        <taxon>Bacillati</taxon>
        <taxon>Bacillota</taxon>
        <taxon>Bacilli</taxon>
        <taxon>Bacillales</taxon>
        <taxon>Bacillaceae</taxon>
        <taxon>Alkalihalobacillus</taxon>
    </lineage>
</organism>
<evidence type="ECO:0008006" key="4">
    <source>
        <dbReference type="Google" id="ProtNLM"/>
    </source>
</evidence>
<dbReference type="Pfam" id="PF04854">
    <property type="entry name" value="DUF624"/>
    <property type="match status" value="1"/>
</dbReference>
<dbReference type="AlphaFoldDB" id="A0A161PKB8"/>
<dbReference type="OrthoDB" id="2182676at2"/>
<keyword evidence="1" id="KW-1133">Transmembrane helix</keyword>
<evidence type="ECO:0000256" key="1">
    <source>
        <dbReference type="SAM" id="Phobius"/>
    </source>
</evidence>
<feature type="transmembrane region" description="Helical" evidence="1">
    <location>
        <begin position="100"/>
        <end position="129"/>
    </location>
</feature>
<dbReference type="InterPro" id="IPR006938">
    <property type="entry name" value="DUF624"/>
</dbReference>
<keyword evidence="3" id="KW-1185">Reference proteome</keyword>